<gene>
    <name evidence="2" type="ORF">Anas_02330</name>
</gene>
<keyword evidence="1" id="KW-0812">Transmembrane</keyword>
<protein>
    <submittedName>
        <fullName evidence="2">Uncharacterized protein</fullName>
    </submittedName>
</protein>
<evidence type="ECO:0000313" key="3">
    <source>
        <dbReference type="Proteomes" id="UP000326759"/>
    </source>
</evidence>
<keyword evidence="1" id="KW-0472">Membrane</keyword>
<dbReference type="Proteomes" id="UP000326759">
    <property type="component" value="Unassembled WGS sequence"/>
</dbReference>
<name>A0A5N5THZ1_9CRUS</name>
<organism evidence="2 3">
    <name type="scientific">Armadillidium nasatum</name>
    <dbReference type="NCBI Taxonomy" id="96803"/>
    <lineage>
        <taxon>Eukaryota</taxon>
        <taxon>Metazoa</taxon>
        <taxon>Ecdysozoa</taxon>
        <taxon>Arthropoda</taxon>
        <taxon>Crustacea</taxon>
        <taxon>Multicrustacea</taxon>
        <taxon>Malacostraca</taxon>
        <taxon>Eumalacostraca</taxon>
        <taxon>Peracarida</taxon>
        <taxon>Isopoda</taxon>
        <taxon>Oniscidea</taxon>
        <taxon>Crinocheta</taxon>
        <taxon>Armadillidiidae</taxon>
        <taxon>Armadillidium</taxon>
    </lineage>
</organism>
<comment type="caution">
    <text evidence="2">The sequence shown here is derived from an EMBL/GenBank/DDBJ whole genome shotgun (WGS) entry which is preliminary data.</text>
</comment>
<dbReference type="EMBL" id="SEYY01000993">
    <property type="protein sequence ID" value="KAB7506101.1"/>
    <property type="molecule type" value="Genomic_DNA"/>
</dbReference>
<dbReference type="AlphaFoldDB" id="A0A5N5THZ1"/>
<sequence length="36" mass="4063">MRGIMVPLVVREQRKFVLRMATSLLGTAFLSLVILC</sequence>
<keyword evidence="1" id="KW-1133">Transmembrane helix</keyword>
<evidence type="ECO:0000256" key="1">
    <source>
        <dbReference type="SAM" id="Phobius"/>
    </source>
</evidence>
<keyword evidence="3" id="KW-1185">Reference proteome</keyword>
<reference evidence="2 3" key="1">
    <citation type="journal article" date="2019" name="PLoS Biol.">
        <title>Sex chromosomes control vertical transmission of feminizing Wolbachia symbionts in an isopod.</title>
        <authorList>
            <person name="Becking T."/>
            <person name="Chebbi M.A."/>
            <person name="Giraud I."/>
            <person name="Moumen B."/>
            <person name="Laverre T."/>
            <person name="Caubet Y."/>
            <person name="Peccoud J."/>
            <person name="Gilbert C."/>
            <person name="Cordaux R."/>
        </authorList>
    </citation>
    <scope>NUCLEOTIDE SEQUENCE [LARGE SCALE GENOMIC DNA]</scope>
    <source>
        <strain evidence="2">ANa2</strain>
        <tissue evidence="2">Whole body excluding digestive tract and cuticle</tissue>
    </source>
</reference>
<evidence type="ECO:0000313" key="2">
    <source>
        <dbReference type="EMBL" id="KAB7506101.1"/>
    </source>
</evidence>
<proteinExistence type="predicted"/>
<accession>A0A5N5THZ1</accession>
<feature type="transmembrane region" description="Helical" evidence="1">
    <location>
        <begin position="16"/>
        <end position="35"/>
    </location>
</feature>